<keyword evidence="2" id="KW-0238">DNA-binding</keyword>
<accession>A0ABW9RK52</accession>
<evidence type="ECO:0000313" key="5">
    <source>
        <dbReference type="EMBL" id="MTI24457.1"/>
    </source>
</evidence>
<proteinExistence type="predicted"/>
<evidence type="ECO:0000256" key="3">
    <source>
        <dbReference type="ARBA" id="ARBA00023163"/>
    </source>
</evidence>
<dbReference type="InterPro" id="IPR009057">
    <property type="entry name" value="Homeodomain-like_sf"/>
</dbReference>
<dbReference type="PANTHER" id="PTHR43280:SF2">
    <property type="entry name" value="HTH-TYPE TRANSCRIPTIONAL REGULATOR EXSA"/>
    <property type="match status" value="1"/>
</dbReference>
<evidence type="ECO:0000256" key="2">
    <source>
        <dbReference type="ARBA" id="ARBA00023125"/>
    </source>
</evidence>
<keyword evidence="3" id="KW-0804">Transcription</keyword>
<evidence type="ECO:0000313" key="6">
    <source>
        <dbReference type="Proteomes" id="UP000798808"/>
    </source>
</evidence>
<dbReference type="EMBL" id="SMLW01000417">
    <property type="protein sequence ID" value="MTI24457.1"/>
    <property type="molecule type" value="Genomic_DNA"/>
</dbReference>
<feature type="domain" description="HTH araC/xylS-type" evidence="4">
    <location>
        <begin position="154"/>
        <end position="253"/>
    </location>
</feature>
<evidence type="ECO:0000256" key="1">
    <source>
        <dbReference type="ARBA" id="ARBA00023015"/>
    </source>
</evidence>
<keyword evidence="6" id="KW-1185">Reference proteome</keyword>
<dbReference type="Gene3D" id="1.10.10.60">
    <property type="entry name" value="Homeodomain-like"/>
    <property type="match status" value="1"/>
</dbReference>
<evidence type="ECO:0000259" key="4">
    <source>
        <dbReference type="PROSITE" id="PS01124"/>
    </source>
</evidence>
<reference evidence="5 6" key="1">
    <citation type="submission" date="2019-02" db="EMBL/GenBank/DDBJ databases">
        <authorList>
            <person name="Goldberg S.R."/>
            <person name="Haltli B.A."/>
            <person name="Correa H."/>
            <person name="Russell K.G."/>
        </authorList>
    </citation>
    <scope>NUCLEOTIDE SEQUENCE [LARGE SCALE GENOMIC DNA]</scope>
    <source>
        <strain evidence="5 6">JCM 16186</strain>
    </source>
</reference>
<dbReference type="SMART" id="SM00342">
    <property type="entry name" value="HTH_ARAC"/>
    <property type="match status" value="1"/>
</dbReference>
<dbReference type="Pfam" id="PF20240">
    <property type="entry name" value="DUF6597"/>
    <property type="match status" value="1"/>
</dbReference>
<dbReference type="Pfam" id="PF12833">
    <property type="entry name" value="HTH_18"/>
    <property type="match status" value="1"/>
</dbReference>
<dbReference type="PROSITE" id="PS01124">
    <property type="entry name" value="HTH_ARAC_FAMILY_2"/>
    <property type="match status" value="1"/>
</dbReference>
<name>A0ABW9RK52_9BACT</name>
<comment type="caution">
    <text evidence="5">The sequence shown here is derived from an EMBL/GenBank/DDBJ whole genome shotgun (WGS) entry which is preliminary data.</text>
</comment>
<dbReference type="RefSeq" id="WP_155170463.1">
    <property type="nucleotide sequence ID" value="NZ_BAAAFL010000064.1"/>
</dbReference>
<dbReference type="SUPFAM" id="SSF46689">
    <property type="entry name" value="Homeodomain-like"/>
    <property type="match status" value="1"/>
</dbReference>
<gene>
    <name evidence="5" type="ORF">E1163_05810</name>
</gene>
<dbReference type="InterPro" id="IPR046532">
    <property type="entry name" value="DUF6597"/>
</dbReference>
<organism evidence="5 6">
    <name type="scientific">Fulvivirga kasyanovii</name>
    <dbReference type="NCBI Taxonomy" id="396812"/>
    <lineage>
        <taxon>Bacteria</taxon>
        <taxon>Pseudomonadati</taxon>
        <taxon>Bacteroidota</taxon>
        <taxon>Cytophagia</taxon>
        <taxon>Cytophagales</taxon>
        <taxon>Fulvivirgaceae</taxon>
        <taxon>Fulvivirga</taxon>
    </lineage>
</organism>
<protein>
    <submittedName>
        <fullName evidence="5">Helix-turn-helix domain-containing protein</fullName>
    </submittedName>
</protein>
<dbReference type="InterPro" id="IPR018060">
    <property type="entry name" value="HTH_AraC"/>
</dbReference>
<dbReference type="Proteomes" id="UP000798808">
    <property type="component" value="Unassembled WGS sequence"/>
</dbReference>
<sequence>MRFDKIIPTDRLKPYIRYFVISENAEKQTYKVFPSTGLVIGFQYKGHLSTWANGKENNLASAGITGITGSFKLFTNTADIGTILICFTETGLAQFTPCPAHELYNQSISLDHLFDRYKITDTEEKLSLATTDTQRIRVIEQFLLSQLREKHTDQLIVEAINLIYQSKGTIRIKALNNKLHISQSPFEKRFRKLVGTSPKKFTSIVRFQSVLHDLEANKGLTETCYENNFFDQPHFIKSFKQFTGQTPEQFKLSS</sequence>
<keyword evidence="1" id="KW-0805">Transcription regulation</keyword>
<dbReference type="PANTHER" id="PTHR43280">
    <property type="entry name" value="ARAC-FAMILY TRANSCRIPTIONAL REGULATOR"/>
    <property type="match status" value="1"/>
</dbReference>